<keyword evidence="3" id="KW-1185">Reference proteome</keyword>
<organism evidence="2 3">
    <name type="scientific">Eragrostis curvula</name>
    <name type="common">weeping love grass</name>
    <dbReference type="NCBI Taxonomy" id="38414"/>
    <lineage>
        <taxon>Eukaryota</taxon>
        <taxon>Viridiplantae</taxon>
        <taxon>Streptophyta</taxon>
        <taxon>Embryophyta</taxon>
        <taxon>Tracheophyta</taxon>
        <taxon>Spermatophyta</taxon>
        <taxon>Magnoliopsida</taxon>
        <taxon>Liliopsida</taxon>
        <taxon>Poales</taxon>
        <taxon>Poaceae</taxon>
        <taxon>PACMAD clade</taxon>
        <taxon>Chloridoideae</taxon>
        <taxon>Eragrostideae</taxon>
        <taxon>Eragrostidinae</taxon>
        <taxon>Eragrostis</taxon>
    </lineage>
</organism>
<reference evidence="2 3" key="1">
    <citation type="journal article" date="2019" name="Sci. Rep.">
        <title>A high-quality genome of Eragrostis curvula grass provides insights into Poaceae evolution and supports new strategies to enhance forage quality.</title>
        <authorList>
            <person name="Carballo J."/>
            <person name="Santos B.A.C.M."/>
            <person name="Zappacosta D."/>
            <person name="Garbus I."/>
            <person name="Selva J.P."/>
            <person name="Gallo C.A."/>
            <person name="Diaz A."/>
            <person name="Albertini E."/>
            <person name="Caccamo M."/>
            <person name="Echenique V."/>
        </authorList>
    </citation>
    <scope>NUCLEOTIDE SEQUENCE [LARGE SCALE GENOMIC DNA]</scope>
    <source>
        <strain evidence="3">cv. Victoria</strain>
        <tissue evidence="2">Leaf</tissue>
    </source>
</reference>
<comment type="caution">
    <text evidence="2">The sequence shown here is derived from an EMBL/GenBank/DDBJ whole genome shotgun (WGS) entry which is preliminary data.</text>
</comment>
<gene>
    <name evidence="2" type="ORF">EJB05_04725</name>
</gene>
<protein>
    <submittedName>
        <fullName evidence="2">Uncharacterized protein</fullName>
    </submittedName>
</protein>
<dbReference type="AlphaFoldDB" id="A0A5J9WB63"/>
<sequence length="92" mass="10808">MCSKIFDYRMEGYKHVAPKYIKPKSKSYSGIYCMLFMENWTGQLLSVYTPTIANHFKKLLCYRPLSSQFNESEDPTSIRDAYILQDSDEDDD</sequence>
<feature type="region of interest" description="Disordered" evidence="1">
    <location>
        <begin position="68"/>
        <end position="92"/>
    </location>
</feature>
<dbReference type="Proteomes" id="UP000324897">
    <property type="component" value="Chromosome 5"/>
</dbReference>
<feature type="non-terminal residue" evidence="2">
    <location>
        <position position="1"/>
    </location>
</feature>
<evidence type="ECO:0000256" key="1">
    <source>
        <dbReference type="SAM" id="MobiDB-lite"/>
    </source>
</evidence>
<dbReference type="Gramene" id="TVU45246">
    <property type="protein sequence ID" value="TVU45246"/>
    <property type="gene ID" value="EJB05_04725"/>
</dbReference>
<name>A0A5J9WB63_9POAL</name>
<evidence type="ECO:0000313" key="2">
    <source>
        <dbReference type="EMBL" id="TVU45246.1"/>
    </source>
</evidence>
<evidence type="ECO:0000313" key="3">
    <source>
        <dbReference type="Proteomes" id="UP000324897"/>
    </source>
</evidence>
<proteinExistence type="predicted"/>
<accession>A0A5J9WB63</accession>
<dbReference type="EMBL" id="RWGY01000004">
    <property type="protein sequence ID" value="TVU45246.1"/>
    <property type="molecule type" value="Genomic_DNA"/>
</dbReference>